<dbReference type="AlphaFoldDB" id="A0A4Q7WZH7"/>
<feature type="transmembrane region" description="Helical" evidence="1">
    <location>
        <begin position="555"/>
        <end position="575"/>
    </location>
</feature>
<evidence type="ECO:0000256" key="1">
    <source>
        <dbReference type="SAM" id="Phobius"/>
    </source>
</evidence>
<dbReference type="Pfam" id="PF13641">
    <property type="entry name" value="Glyco_tranf_2_3"/>
    <property type="match status" value="1"/>
</dbReference>
<evidence type="ECO:0000313" key="3">
    <source>
        <dbReference type="Proteomes" id="UP000292027"/>
    </source>
</evidence>
<evidence type="ECO:0000313" key="2">
    <source>
        <dbReference type="EMBL" id="RZU15688.1"/>
    </source>
</evidence>
<gene>
    <name evidence="2" type="ORF">EV645_3226</name>
</gene>
<feature type="transmembrane region" description="Helical" evidence="1">
    <location>
        <begin position="765"/>
        <end position="786"/>
    </location>
</feature>
<protein>
    <submittedName>
        <fullName evidence="2">GT2 family glycosyltransferase</fullName>
    </submittedName>
</protein>
<keyword evidence="1" id="KW-0472">Membrane</keyword>
<dbReference type="SUPFAM" id="SSF53448">
    <property type="entry name" value="Nucleotide-diphospho-sugar transferases"/>
    <property type="match status" value="1"/>
</dbReference>
<feature type="transmembrane region" description="Helical" evidence="1">
    <location>
        <begin position="587"/>
        <end position="619"/>
    </location>
</feature>
<feature type="transmembrane region" description="Helical" evidence="1">
    <location>
        <begin position="631"/>
        <end position="647"/>
    </location>
</feature>
<feature type="transmembrane region" description="Helical" evidence="1">
    <location>
        <begin position="503"/>
        <end position="523"/>
    </location>
</feature>
<dbReference type="PANTHER" id="PTHR43685">
    <property type="entry name" value="GLYCOSYLTRANSFERASE"/>
    <property type="match status" value="1"/>
</dbReference>
<organism evidence="2 3">
    <name type="scientific">Kribbella rubisoli</name>
    <dbReference type="NCBI Taxonomy" id="3075929"/>
    <lineage>
        <taxon>Bacteria</taxon>
        <taxon>Bacillati</taxon>
        <taxon>Actinomycetota</taxon>
        <taxon>Actinomycetes</taxon>
        <taxon>Propionibacteriales</taxon>
        <taxon>Kribbellaceae</taxon>
        <taxon>Kribbella</taxon>
    </lineage>
</organism>
<dbReference type="RefSeq" id="WP_130444449.1">
    <property type="nucleotide sequence ID" value="NZ_SHKR01000012.1"/>
</dbReference>
<dbReference type="Gene3D" id="3.90.550.10">
    <property type="entry name" value="Spore Coat Polysaccharide Biosynthesis Protein SpsA, Chain A"/>
    <property type="match status" value="1"/>
</dbReference>
<proteinExistence type="predicted"/>
<comment type="caution">
    <text evidence="2">The sequence shown here is derived from an EMBL/GenBank/DDBJ whole genome shotgun (WGS) entry which is preliminary data.</text>
</comment>
<feature type="transmembrane region" description="Helical" evidence="1">
    <location>
        <begin position="713"/>
        <end position="733"/>
    </location>
</feature>
<dbReference type="InterPro" id="IPR050834">
    <property type="entry name" value="Glycosyltransf_2"/>
</dbReference>
<feature type="transmembrane region" description="Helical" evidence="1">
    <location>
        <begin position="687"/>
        <end position="704"/>
    </location>
</feature>
<keyword evidence="3" id="KW-1185">Reference proteome</keyword>
<keyword evidence="1" id="KW-1133">Transmembrane helix</keyword>
<keyword evidence="1" id="KW-0812">Transmembrane</keyword>
<feature type="transmembrane region" description="Helical" evidence="1">
    <location>
        <begin position="302"/>
        <end position="323"/>
    </location>
</feature>
<sequence>MEQEAPAGWEFFDSVDFPTDHIDDPMGRPRVRHVVTAVVVGHEGAAWLPRLSEALWALNPRPDRLIAVDTGSTDETAELLAAMPGVESVVSVSARTGFGMAVARGLEAHGFAPIPSAVGPYGDDGHMPVVEWLWLLHDDCAPAPKALEKLLLQATMSPATGVWGPKLRLWPRDRELLEVGVTTSLGGRRDTGIEIGELDQGQHDQPRNVLAVSSAGMLVRRDVWEALHGFDPRLPMFRDDIDFGWRASRAGYQVGVAPDAVIYHAQAAATGERALAGTRRHAYQLDRAHAYYTVLANAPGKLLPLLILRFLFGALLRSIWFLIGKTPSGAVDEWTALLGTLLAGGWTQARKNRRNLDQVPYDHIKGLFSRSVHALRHNLEETTSTISERIREAWADEPEEQVVTTARRAKSTARVAGDQPRWRRQLIRRPFLGAWVVLAIGALIAARDLIGGGFLRSNLLLPAHENLAALWHAAASAPPGVTPPAWLAQLSAFSTVMFGPDGATNILLLGAVPLAGLAAWVMLRSFVVDRVARAWGASAYGLAVFTNGAISQGRLGTCVAAIVLPLLGAAVHTVARRRRVYVQGSWRAAWFAGICLAVLFAFTPALGLLIAVILVLGAVFGLGWRRQGRQLVFSVVLGLLLVLPWTIDLVQHPSKLGQEAGGPPTAAVGPGDSLQHLLTGTPVGAPAPWWFAVPLILVALVSLLRESRQRYELLGWFAALAGLAGTLVASRLGGGSGPLMFLMTAGWIIAVTVAWDSVGKSTEIIVQGVLGIVLLTTVVTAGFWLVRGTDGPLWSGPAQDLPAYLVSSQDPPENQSILVVRKAPAGQMRFALVKDGGPRMGALEAAPTPAQSKPITDVLATLGGGGSGEEGRQLAALAIDYVYLPGPVDPTLASTLDSLPGLTRASANDGDASWLVDRSKIEGKTPLNDQTHTVWRILGLIGWIIALVFCLPTVRRTVAVPHGTHARRDPR</sequence>
<dbReference type="OrthoDB" id="3734530at2"/>
<feature type="transmembrane region" description="Helical" evidence="1">
    <location>
        <begin position="934"/>
        <end position="954"/>
    </location>
</feature>
<accession>A0A4Q7WZH7</accession>
<dbReference type="InterPro" id="IPR029044">
    <property type="entry name" value="Nucleotide-diphossugar_trans"/>
</dbReference>
<name>A0A4Q7WZH7_9ACTN</name>
<feature type="transmembrane region" description="Helical" evidence="1">
    <location>
        <begin position="739"/>
        <end position="758"/>
    </location>
</feature>
<dbReference type="PANTHER" id="PTHR43685:SF3">
    <property type="entry name" value="SLR2126 PROTEIN"/>
    <property type="match status" value="1"/>
</dbReference>
<dbReference type="EMBL" id="SHKR01000012">
    <property type="protein sequence ID" value="RZU15688.1"/>
    <property type="molecule type" value="Genomic_DNA"/>
</dbReference>
<feature type="transmembrane region" description="Helical" evidence="1">
    <location>
        <begin position="431"/>
        <end position="450"/>
    </location>
</feature>
<reference evidence="2 3" key="1">
    <citation type="journal article" date="2015" name="Stand. Genomic Sci.">
        <title>Genomic Encyclopedia of Bacterial and Archaeal Type Strains, Phase III: the genomes of soil and plant-associated and newly described type strains.</title>
        <authorList>
            <person name="Whitman W.B."/>
            <person name="Woyke T."/>
            <person name="Klenk H.P."/>
            <person name="Zhou Y."/>
            <person name="Lilburn T.G."/>
            <person name="Beck B.J."/>
            <person name="De Vos P."/>
            <person name="Vandamme P."/>
            <person name="Eisen J.A."/>
            <person name="Garrity G."/>
            <person name="Hugenholtz P."/>
            <person name="Kyrpides N.C."/>
        </authorList>
    </citation>
    <scope>NUCLEOTIDE SEQUENCE [LARGE SCALE GENOMIC DNA]</scope>
    <source>
        <strain evidence="2 3">VKM Ac-2540</strain>
    </source>
</reference>
<dbReference type="Proteomes" id="UP000292027">
    <property type="component" value="Unassembled WGS sequence"/>
</dbReference>